<feature type="transmembrane region" description="Helical" evidence="1">
    <location>
        <begin position="141"/>
        <end position="163"/>
    </location>
</feature>
<feature type="transmembrane region" description="Helical" evidence="1">
    <location>
        <begin position="175"/>
        <end position="196"/>
    </location>
</feature>
<keyword evidence="1" id="KW-0812">Transmembrane</keyword>
<evidence type="ECO:0000313" key="5">
    <source>
        <dbReference type="Proteomes" id="UP001652338"/>
    </source>
</evidence>
<dbReference type="InterPro" id="IPR037522">
    <property type="entry name" value="HD_GYP_dom"/>
</dbReference>
<dbReference type="Gene3D" id="1.10.3210.10">
    <property type="entry name" value="Hypothetical protein af1432"/>
    <property type="match status" value="1"/>
</dbReference>
<feature type="transmembrane region" description="Helical" evidence="1">
    <location>
        <begin position="36"/>
        <end position="55"/>
    </location>
</feature>
<dbReference type="InterPro" id="IPR029787">
    <property type="entry name" value="Nucleotide_cyclase"/>
</dbReference>
<dbReference type="CDD" id="cd00077">
    <property type="entry name" value="HDc"/>
    <property type="match status" value="1"/>
</dbReference>
<dbReference type="EMBL" id="JAOQKE010000004">
    <property type="protein sequence ID" value="MCU6724930.1"/>
    <property type="molecule type" value="Genomic_DNA"/>
</dbReference>
<feature type="transmembrane region" description="Helical" evidence="1">
    <location>
        <begin position="101"/>
        <end position="121"/>
    </location>
</feature>
<dbReference type="PANTHER" id="PTHR45228">
    <property type="entry name" value="CYCLIC DI-GMP PHOSPHODIESTERASE TM_0186-RELATED"/>
    <property type="match status" value="1"/>
</dbReference>
<dbReference type="InterPro" id="IPR031621">
    <property type="entry name" value="HisKA_7TM"/>
</dbReference>
<dbReference type="InterPro" id="IPR000160">
    <property type="entry name" value="GGDEF_dom"/>
</dbReference>
<dbReference type="Pfam" id="PF00990">
    <property type="entry name" value="GGDEF"/>
    <property type="match status" value="1"/>
</dbReference>
<dbReference type="SUPFAM" id="SSF55073">
    <property type="entry name" value="Nucleotide cyclase"/>
    <property type="match status" value="1"/>
</dbReference>
<evidence type="ECO:0000259" key="2">
    <source>
        <dbReference type="PROSITE" id="PS50887"/>
    </source>
</evidence>
<protein>
    <submittedName>
        <fullName evidence="4">HD domain-containing protein</fullName>
    </submittedName>
</protein>
<evidence type="ECO:0000259" key="3">
    <source>
        <dbReference type="PROSITE" id="PS51832"/>
    </source>
</evidence>
<dbReference type="PANTHER" id="PTHR45228:SF1">
    <property type="entry name" value="CYCLIC DI-GMP PHOSPHODIESTERASE TM_0186"/>
    <property type="match status" value="1"/>
</dbReference>
<gene>
    <name evidence="4" type="ORF">OCV47_06115</name>
</gene>
<keyword evidence="5" id="KW-1185">Reference proteome</keyword>
<proteinExistence type="predicted"/>
<feature type="transmembrane region" description="Helical" evidence="1">
    <location>
        <begin position="6"/>
        <end position="24"/>
    </location>
</feature>
<feature type="domain" description="GGDEF" evidence="2">
    <location>
        <begin position="362"/>
        <end position="493"/>
    </location>
</feature>
<reference evidence="4 5" key="1">
    <citation type="journal article" date="2021" name="ISME Commun">
        <title>Automated analysis of genomic sequences facilitates high-throughput and comprehensive description of bacteria.</title>
        <authorList>
            <person name="Hitch T.C.A."/>
        </authorList>
    </citation>
    <scope>NUCLEOTIDE SEQUENCE [LARGE SCALE GENOMIC DNA]</scope>
    <source>
        <strain evidence="4 5">Sanger_29</strain>
    </source>
</reference>
<evidence type="ECO:0000313" key="4">
    <source>
        <dbReference type="EMBL" id="MCU6724930.1"/>
    </source>
</evidence>
<dbReference type="Proteomes" id="UP001652338">
    <property type="component" value="Unassembled WGS sequence"/>
</dbReference>
<dbReference type="InterPro" id="IPR003607">
    <property type="entry name" value="HD/PDEase_dom"/>
</dbReference>
<feature type="transmembrane region" description="Helical" evidence="1">
    <location>
        <begin position="61"/>
        <end position="81"/>
    </location>
</feature>
<name>A0ABT2SK98_9FIRM</name>
<dbReference type="Gene3D" id="3.30.70.270">
    <property type="match status" value="1"/>
</dbReference>
<dbReference type="RefSeq" id="WP_262654333.1">
    <property type="nucleotide sequence ID" value="NZ_JAOQKE010000004.1"/>
</dbReference>
<dbReference type="SMART" id="SM00471">
    <property type="entry name" value="HDc"/>
    <property type="match status" value="1"/>
</dbReference>
<accession>A0ABT2SK98</accession>
<evidence type="ECO:0000256" key="1">
    <source>
        <dbReference type="SAM" id="Phobius"/>
    </source>
</evidence>
<keyword evidence="1" id="KW-1133">Transmembrane helix</keyword>
<dbReference type="InterPro" id="IPR043128">
    <property type="entry name" value="Rev_trsase/Diguanyl_cyclase"/>
</dbReference>
<dbReference type="Pfam" id="PF16927">
    <property type="entry name" value="HisKA_7TM"/>
    <property type="match status" value="1"/>
</dbReference>
<comment type="caution">
    <text evidence="4">The sequence shown here is derived from an EMBL/GenBank/DDBJ whole genome shotgun (WGS) entry which is preliminary data.</text>
</comment>
<dbReference type="SUPFAM" id="SSF109604">
    <property type="entry name" value="HD-domain/PDEase-like"/>
    <property type="match status" value="1"/>
</dbReference>
<sequence length="675" mass="77740">MVEYQALFCAVILLDCWIAVRCFQMKNANGKHLGKIMSLGVGISFCYLLAISSQSYFWNSFFSSGLFIGIDYVLILLFYFVIRFTKLPRRMQKWKTVRMALWLYAAADTVILCINPFYEIALSYETINRDTYVVYHYLPGILYRCHLIYCYILLALTIGTLLWKCAHTPQMYCSKYMRIINSLLVTIGLNMLFLFGGSRFEFDVSICFYSLCGAMVYINVFHYQERETLIQTREMLMEHCGMKIAFFDYEGYLLDCNQEIQQMFPELNKNLEDPVRLEDFLKQRKMPSFQGKNQIYEWKDKNGKEERNYCCEISGLKERHNAVVGSTLIMRDTTYMKDMITGLELSGGMLKYLSELDRERVYPMQLLAVNVNGLNVINHALGREKGNEVMIRTVEKMREILPEGTYMAKMENGSFLAVLLQTTYERARELAQKLKEEPLSVPTMNLTFELEYGLAEIGEKDENIFDGIQETMESLKNRKLLSDSSQTSSVIHSLSQTLLESDYETEEHVLRTRDAAMELGGCMGLSDKDIGRLALLSILHDIGKIAIPQNILLKPGRLDAEEWEIMKTHTSKGYRIAKASPELEAIAELILHHHEKWDGTGYPSGLKGEEIPLLSRIITVVDSYDVMVHDRPYHRAISEAEAREELMQCAGTQFDPQIVEVYLELLKKKDTADAT</sequence>
<dbReference type="Pfam" id="PF13487">
    <property type="entry name" value="HD_5"/>
    <property type="match status" value="1"/>
</dbReference>
<dbReference type="PROSITE" id="PS50887">
    <property type="entry name" value="GGDEF"/>
    <property type="match status" value="1"/>
</dbReference>
<organism evidence="4 5">
    <name type="scientific">Muricoprocola aceti</name>
    <dbReference type="NCBI Taxonomy" id="2981772"/>
    <lineage>
        <taxon>Bacteria</taxon>
        <taxon>Bacillati</taxon>
        <taxon>Bacillota</taxon>
        <taxon>Clostridia</taxon>
        <taxon>Lachnospirales</taxon>
        <taxon>Lachnospiraceae</taxon>
        <taxon>Muricoprocola</taxon>
    </lineage>
</organism>
<dbReference type="InterPro" id="IPR052020">
    <property type="entry name" value="Cyclic_di-GMP/3'3'-cGAMP_PDE"/>
</dbReference>
<feature type="domain" description="HD-GYP" evidence="3">
    <location>
        <begin position="483"/>
        <end position="675"/>
    </location>
</feature>
<dbReference type="PROSITE" id="PS51832">
    <property type="entry name" value="HD_GYP"/>
    <property type="match status" value="1"/>
</dbReference>
<keyword evidence="1" id="KW-0472">Membrane</keyword>